<feature type="domain" description="HTH marR-type" evidence="4">
    <location>
        <begin position="2"/>
        <end position="137"/>
    </location>
</feature>
<dbReference type="PROSITE" id="PS01117">
    <property type="entry name" value="HTH_MARR_1"/>
    <property type="match status" value="1"/>
</dbReference>
<organism evidence="5 6">
    <name type="scientific">Paenibacillus puldeungensis</name>
    <dbReference type="NCBI Taxonomy" id="696536"/>
    <lineage>
        <taxon>Bacteria</taxon>
        <taxon>Bacillati</taxon>
        <taxon>Bacillota</taxon>
        <taxon>Bacilli</taxon>
        <taxon>Bacillales</taxon>
        <taxon>Paenibacillaceae</taxon>
        <taxon>Paenibacillus</taxon>
    </lineage>
</organism>
<dbReference type="SMART" id="SM00347">
    <property type="entry name" value="HTH_MARR"/>
    <property type="match status" value="1"/>
</dbReference>
<dbReference type="PROSITE" id="PS50995">
    <property type="entry name" value="HTH_MARR_2"/>
    <property type="match status" value="1"/>
</dbReference>
<dbReference type="SUPFAM" id="SSF46785">
    <property type="entry name" value="Winged helix' DNA-binding domain"/>
    <property type="match status" value="1"/>
</dbReference>
<evidence type="ECO:0000313" key="6">
    <source>
        <dbReference type="Proteomes" id="UP001597262"/>
    </source>
</evidence>
<keyword evidence="6" id="KW-1185">Reference proteome</keyword>
<evidence type="ECO:0000313" key="5">
    <source>
        <dbReference type="EMBL" id="MFD1175728.1"/>
    </source>
</evidence>
<gene>
    <name evidence="5" type="ORF">ACFQ3W_05340</name>
</gene>
<dbReference type="PANTHER" id="PTHR33164">
    <property type="entry name" value="TRANSCRIPTIONAL REGULATOR, MARR FAMILY"/>
    <property type="match status" value="1"/>
</dbReference>
<dbReference type="Gene3D" id="1.10.10.10">
    <property type="entry name" value="Winged helix-like DNA-binding domain superfamily/Winged helix DNA-binding domain"/>
    <property type="match status" value="1"/>
</dbReference>
<dbReference type="Pfam" id="PF01047">
    <property type="entry name" value="MarR"/>
    <property type="match status" value="1"/>
</dbReference>
<dbReference type="Proteomes" id="UP001597262">
    <property type="component" value="Unassembled WGS sequence"/>
</dbReference>
<evidence type="ECO:0000256" key="2">
    <source>
        <dbReference type="ARBA" id="ARBA00023125"/>
    </source>
</evidence>
<proteinExistence type="predicted"/>
<dbReference type="EMBL" id="JBHTLM010000003">
    <property type="protein sequence ID" value="MFD1175728.1"/>
    <property type="molecule type" value="Genomic_DNA"/>
</dbReference>
<evidence type="ECO:0000256" key="3">
    <source>
        <dbReference type="ARBA" id="ARBA00023163"/>
    </source>
</evidence>
<dbReference type="InterPro" id="IPR000835">
    <property type="entry name" value="HTH_MarR-typ"/>
</dbReference>
<accession>A0ABW3RTB8</accession>
<dbReference type="PANTHER" id="PTHR33164:SF57">
    <property type="entry name" value="MARR-FAMILY TRANSCRIPTIONAL REGULATOR"/>
    <property type="match status" value="1"/>
</dbReference>
<sequence length="140" mass="16122">MDEQLLETIELEIAILYRRITSMTTSAKAGKLERSAYLLLHHIRLSGSIGVKALAEEIQLDVSTVSRQTAALEHKGYVTRQPDPADGRAYFLRLTKLGEEEYLNYRQARLAHIRQLLENWSEDESQQFGQLLQKFNQSFI</sequence>
<keyword evidence="3" id="KW-0804">Transcription</keyword>
<evidence type="ECO:0000259" key="4">
    <source>
        <dbReference type="PROSITE" id="PS50995"/>
    </source>
</evidence>
<name>A0ABW3RTB8_9BACL</name>
<dbReference type="InterPro" id="IPR036390">
    <property type="entry name" value="WH_DNA-bd_sf"/>
</dbReference>
<dbReference type="InterPro" id="IPR023187">
    <property type="entry name" value="Tscrpt_reg_MarR-type_CS"/>
</dbReference>
<keyword evidence="1" id="KW-0805">Transcription regulation</keyword>
<dbReference type="PRINTS" id="PR00598">
    <property type="entry name" value="HTHMARR"/>
</dbReference>
<dbReference type="InterPro" id="IPR036388">
    <property type="entry name" value="WH-like_DNA-bd_sf"/>
</dbReference>
<reference evidence="6" key="1">
    <citation type="journal article" date="2019" name="Int. J. Syst. Evol. Microbiol.">
        <title>The Global Catalogue of Microorganisms (GCM) 10K type strain sequencing project: providing services to taxonomists for standard genome sequencing and annotation.</title>
        <authorList>
            <consortium name="The Broad Institute Genomics Platform"/>
            <consortium name="The Broad Institute Genome Sequencing Center for Infectious Disease"/>
            <person name="Wu L."/>
            <person name="Ma J."/>
        </authorList>
    </citation>
    <scope>NUCLEOTIDE SEQUENCE [LARGE SCALE GENOMIC DNA]</scope>
    <source>
        <strain evidence="6">CCUG 59189</strain>
    </source>
</reference>
<protein>
    <submittedName>
        <fullName evidence="5">MarR family winged helix-turn-helix transcriptional regulator</fullName>
    </submittedName>
</protein>
<dbReference type="InterPro" id="IPR039422">
    <property type="entry name" value="MarR/SlyA-like"/>
</dbReference>
<evidence type="ECO:0000256" key="1">
    <source>
        <dbReference type="ARBA" id="ARBA00023015"/>
    </source>
</evidence>
<dbReference type="RefSeq" id="WP_379317393.1">
    <property type="nucleotide sequence ID" value="NZ_JBHTLM010000003.1"/>
</dbReference>
<comment type="caution">
    <text evidence="5">The sequence shown here is derived from an EMBL/GenBank/DDBJ whole genome shotgun (WGS) entry which is preliminary data.</text>
</comment>
<keyword evidence="2" id="KW-0238">DNA-binding</keyword>